<dbReference type="AlphaFoldDB" id="A0AAD5GJT3"/>
<comment type="caution">
    <text evidence="1">The sequence shown here is derived from an EMBL/GenBank/DDBJ whole genome shotgun (WGS) entry which is preliminary data.</text>
</comment>
<proteinExistence type="predicted"/>
<sequence length="58" mass="6970">MSMMWTIAIIQTKILLLYSQRRLDLKLQGFFMANTQLLLHMEPEEVERHIQSRVLKII</sequence>
<protein>
    <submittedName>
        <fullName evidence="1">Uncharacterized protein</fullName>
    </submittedName>
</protein>
<keyword evidence="2" id="KW-1185">Reference proteome</keyword>
<name>A0AAD5GJT3_AMBAR</name>
<evidence type="ECO:0000313" key="2">
    <source>
        <dbReference type="Proteomes" id="UP001206925"/>
    </source>
</evidence>
<reference evidence="1" key="1">
    <citation type="submission" date="2022-06" db="EMBL/GenBank/DDBJ databases">
        <title>Uncovering the hologenomic basis of an extraordinary plant invasion.</title>
        <authorList>
            <person name="Bieker V.C."/>
            <person name="Martin M.D."/>
            <person name="Gilbert T."/>
            <person name="Hodgins K."/>
            <person name="Battlay P."/>
            <person name="Petersen B."/>
            <person name="Wilson J."/>
        </authorList>
    </citation>
    <scope>NUCLEOTIDE SEQUENCE</scope>
    <source>
        <strain evidence="1">AA19_3_7</strain>
        <tissue evidence="1">Leaf</tissue>
    </source>
</reference>
<organism evidence="1 2">
    <name type="scientific">Ambrosia artemisiifolia</name>
    <name type="common">Common ragweed</name>
    <dbReference type="NCBI Taxonomy" id="4212"/>
    <lineage>
        <taxon>Eukaryota</taxon>
        <taxon>Viridiplantae</taxon>
        <taxon>Streptophyta</taxon>
        <taxon>Embryophyta</taxon>
        <taxon>Tracheophyta</taxon>
        <taxon>Spermatophyta</taxon>
        <taxon>Magnoliopsida</taxon>
        <taxon>eudicotyledons</taxon>
        <taxon>Gunneridae</taxon>
        <taxon>Pentapetalae</taxon>
        <taxon>asterids</taxon>
        <taxon>campanulids</taxon>
        <taxon>Asterales</taxon>
        <taxon>Asteraceae</taxon>
        <taxon>Asteroideae</taxon>
        <taxon>Heliantheae alliance</taxon>
        <taxon>Heliantheae</taxon>
        <taxon>Ambrosia</taxon>
    </lineage>
</organism>
<accession>A0AAD5GJT3</accession>
<dbReference type="Proteomes" id="UP001206925">
    <property type="component" value="Unassembled WGS sequence"/>
</dbReference>
<gene>
    <name evidence="1" type="ORF">M8C21_010481</name>
</gene>
<dbReference type="EMBL" id="JAMZMK010007237">
    <property type="protein sequence ID" value="KAI7745465.1"/>
    <property type="molecule type" value="Genomic_DNA"/>
</dbReference>
<evidence type="ECO:0000313" key="1">
    <source>
        <dbReference type="EMBL" id="KAI7745465.1"/>
    </source>
</evidence>